<proteinExistence type="predicted"/>
<accession>A0A0L1JFC1</accession>
<feature type="region of interest" description="Disordered" evidence="1">
    <location>
        <begin position="1"/>
        <end position="23"/>
    </location>
</feature>
<keyword evidence="4" id="KW-1185">Reference proteome</keyword>
<evidence type="ECO:0000313" key="3">
    <source>
        <dbReference type="EMBL" id="KNG90053.1"/>
    </source>
</evidence>
<name>A0A0L1JFC1_ASPN3</name>
<dbReference type="OrthoDB" id="5519740at2759"/>
<evidence type="ECO:0000313" key="4">
    <source>
        <dbReference type="Proteomes" id="UP000037505"/>
    </source>
</evidence>
<dbReference type="InterPro" id="IPR051807">
    <property type="entry name" value="Sec-metab_biosynth-assoc"/>
</dbReference>
<dbReference type="RefSeq" id="XP_015410976.1">
    <property type="nucleotide sequence ID" value="XM_015546828.1"/>
</dbReference>
<dbReference type="GeneID" id="26803375"/>
<evidence type="ECO:0000256" key="1">
    <source>
        <dbReference type="SAM" id="MobiDB-lite"/>
    </source>
</evidence>
<dbReference type="InterPro" id="IPR005545">
    <property type="entry name" value="YCII"/>
</dbReference>
<feature type="non-terminal residue" evidence="3">
    <location>
        <position position="149"/>
    </location>
</feature>
<dbReference type="PANTHER" id="PTHR33606:SF3">
    <property type="entry name" value="PROTEIN YCII"/>
    <property type="match status" value="1"/>
</dbReference>
<reference evidence="3 4" key="1">
    <citation type="submission" date="2014-06" db="EMBL/GenBank/DDBJ databases">
        <title>The Genome of the Aflatoxigenic Filamentous Fungus Aspergillus nomius.</title>
        <authorList>
            <person name="Moore M.G."/>
            <person name="Shannon B.M."/>
            <person name="Brian M.M."/>
        </authorList>
    </citation>
    <scope>NUCLEOTIDE SEQUENCE [LARGE SCALE GENOMIC DNA]</scope>
    <source>
        <strain evidence="3 4">NRRL 13137</strain>
    </source>
</reference>
<sequence length="149" mass="16574">MTTRLAPRLASRAHFRPSPPSPISTRFLSTKTKTKPIAPMKEFLCIIPDKPNVLGLRKKVKGAHYEGVKLLVAAGRLVDGGAILESHSTENSDIQIKGSMVVYTGESAEEVRAVIEKDVYATSGVWDLEKVQIWPVSSFSFFFHSRDFR</sequence>
<protein>
    <recommendedName>
        <fullName evidence="2">YCII-related domain-containing protein</fullName>
    </recommendedName>
</protein>
<feature type="domain" description="YCII-related" evidence="2">
    <location>
        <begin position="43"/>
        <end position="134"/>
    </location>
</feature>
<dbReference type="PANTHER" id="PTHR33606">
    <property type="entry name" value="PROTEIN YCII"/>
    <property type="match status" value="1"/>
</dbReference>
<gene>
    <name evidence="3" type="ORF">ANOM_001571</name>
</gene>
<dbReference type="Proteomes" id="UP000037505">
    <property type="component" value="Unassembled WGS sequence"/>
</dbReference>
<dbReference type="EMBL" id="JNOM01000020">
    <property type="protein sequence ID" value="KNG90053.1"/>
    <property type="molecule type" value="Genomic_DNA"/>
</dbReference>
<dbReference type="InterPro" id="IPR011008">
    <property type="entry name" value="Dimeric_a/b-barrel"/>
</dbReference>
<dbReference type="AlphaFoldDB" id="A0A0L1JFC1"/>
<dbReference type="Gene3D" id="3.30.70.1060">
    <property type="entry name" value="Dimeric alpha+beta barrel"/>
    <property type="match status" value="1"/>
</dbReference>
<organism evidence="3 4">
    <name type="scientific">Aspergillus nomiae NRRL (strain ATCC 15546 / NRRL 13137 / CBS 260.88 / M93)</name>
    <dbReference type="NCBI Taxonomy" id="1509407"/>
    <lineage>
        <taxon>Eukaryota</taxon>
        <taxon>Fungi</taxon>
        <taxon>Dikarya</taxon>
        <taxon>Ascomycota</taxon>
        <taxon>Pezizomycotina</taxon>
        <taxon>Eurotiomycetes</taxon>
        <taxon>Eurotiomycetidae</taxon>
        <taxon>Eurotiales</taxon>
        <taxon>Aspergillaceae</taxon>
        <taxon>Aspergillus</taxon>
        <taxon>Aspergillus subgen. Circumdati</taxon>
    </lineage>
</organism>
<dbReference type="SUPFAM" id="SSF54909">
    <property type="entry name" value="Dimeric alpha+beta barrel"/>
    <property type="match status" value="1"/>
</dbReference>
<dbReference type="Pfam" id="PF03795">
    <property type="entry name" value="YCII"/>
    <property type="match status" value="1"/>
</dbReference>
<comment type="caution">
    <text evidence="3">The sequence shown here is derived from an EMBL/GenBank/DDBJ whole genome shotgun (WGS) entry which is preliminary data.</text>
</comment>
<evidence type="ECO:0000259" key="2">
    <source>
        <dbReference type="Pfam" id="PF03795"/>
    </source>
</evidence>